<proteinExistence type="predicted"/>
<organism evidence="2 3">
    <name type="scientific">Halosimplex litoreum</name>
    <dbReference type="NCBI Taxonomy" id="1198301"/>
    <lineage>
        <taxon>Archaea</taxon>
        <taxon>Methanobacteriati</taxon>
        <taxon>Methanobacteriota</taxon>
        <taxon>Stenosarchaea group</taxon>
        <taxon>Halobacteria</taxon>
        <taxon>Halobacteriales</taxon>
        <taxon>Haloarculaceae</taxon>
        <taxon>Halosimplex</taxon>
    </lineage>
</organism>
<dbReference type="GO" id="GO:0016627">
    <property type="term" value="F:oxidoreductase activity, acting on the CH-CH group of donors"/>
    <property type="evidence" value="ECO:0007669"/>
    <property type="project" value="TreeGrafter"/>
</dbReference>
<dbReference type="GeneID" id="60590378"/>
<dbReference type="PANTHER" id="PTHR35176:SF6">
    <property type="entry name" value="HEME OXYGENASE HI_0854-RELATED"/>
    <property type="match status" value="1"/>
</dbReference>
<dbReference type="EMBL" id="CP065856">
    <property type="protein sequence ID" value="QPV62554.1"/>
    <property type="molecule type" value="Genomic_DNA"/>
</dbReference>
<reference evidence="2 3" key="1">
    <citation type="submission" date="2020-12" db="EMBL/GenBank/DDBJ databases">
        <title>Halosimplex halophilum sp. nov. and Halosimplex salinum sp. nov., two new members of the genus Halosimplex.</title>
        <authorList>
            <person name="Cui H.L."/>
        </authorList>
    </citation>
    <scope>NUCLEOTIDE SEQUENCE [LARGE SCALE GENOMIC DNA]</scope>
    <source>
        <strain evidence="2 3">YGH94</strain>
    </source>
</reference>
<gene>
    <name evidence="2" type="ORF">I7X12_17755</name>
</gene>
<dbReference type="PANTHER" id="PTHR35176">
    <property type="entry name" value="HEME OXYGENASE HI_0854-RELATED"/>
    <property type="match status" value="1"/>
</dbReference>
<dbReference type="AlphaFoldDB" id="A0A7T3FXF0"/>
<dbReference type="InterPro" id="IPR052019">
    <property type="entry name" value="F420H2_bilvrd_red/Heme_oxyg"/>
</dbReference>
<keyword evidence="1" id="KW-0560">Oxidoreductase</keyword>
<dbReference type="SUPFAM" id="SSF50475">
    <property type="entry name" value="FMN-binding split barrel"/>
    <property type="match status" value="1"/>
</dbReference>
<dbReference type="GO" id="GO:0005829">
    <property type="term" value="C:cytosol"/>
    <property type="evidence" value="ECO:0007669"/>
    <property type="project" value="TreeGrafter"/>
</dbReference>
<keyword evidence="3" id="KW-1185">Reference proteome</keyword>
<dbReference type="InterPro" id="IPR012349">
    <property type="entry name" value="Split_barrel_FMN-bd"/>
</dbReference>
<accession>A0A7T3FXF0</accession>
<name>A0A7T3FXF0_9EURY</name>
<protein>
    <submittedName>
        <fullName evidence="2">Pyridoxamine 5'-phosphate oxidase family protein</fullName>
    </submittedName>
</protein>
<dbReference type="GO" id="GO:0070967">
    <property type="term" value="F:coenzyme F420 binding"/>
    <property type="evidence" value="ECO:0007669"/>
    <property type="project" value="TreeGrafter"/>
</dbReference>
<evidence type="ECO:0000313" key="2">
    <source>
        <dbReference type="EMBL" id="QPV62554.1"/>
    </source>
</evidence>
<dbReference type="KEGG" id="hlt:I7X12_17755"/>
<dbReference type="Gene3D" id="2.30.110.10">
    <property type="entry name" value="Electron Transport, Fmn-binding Protein, Chain A"/>
    <property type="match status" value="1"/>
</dbReference>
<evidence type="ECO:0000313" key="3">
    <source>
        <dbReference type="Proteomes" id="UP000595001"/>
    </source>
</evidence>
<sequence length="148" mass="16968">MDRLTGDWDRERTEQFLDEQTIPVRLATHTPRDGLWMLSLWYRYRDGHLECATGASAKVVDYLRENPGVAFEISTNDVPYRGVRGAGTADIAPDDDKAVLRDLIERYLGDTDSKLARSLLSPDRDEVRIRVDVDRAYTWDFSDRMGGE</sequence>
<dbReference type="Proteomes" id="UP000595001">
    <property type="component" value="Chromosome"/>
</dbReference>
<dbReference type="OrthoDB" id="139492at2157"/>
<evidence type="ECO:0000256" key="1">
    <source>
        <dbReference type="ARBA" id="ARBA00023002"/>
    </source>
</evidence>
<dbReference type="RefSeq" id="WP_198061354.1">
    <property type="nucleotide sequence ID" value="NZ_CP065856.1"/>
</dbReference>